<name>Q3A0W8_SYNC1</name>
<dbReference type="PANTHER" id="PTHR48069">
    <property type="entry name" value="DIHYDROFOLATE REDUCTASE"/>
    <property type="match status" value="1"/>
</dbReference>
<keyword evidence="10" id="KW-1185">Reference proteome</keyword>
<dbReference type="OrthoDB" id="9804315at2"/>
<dbReference type="GO" id="GO:0046655">
    <property type="term" value="P:folic acid metabolic process"/>
    <property type="evidence" value="ECO:0007669"/>
    <property type="project" value="TreeGrafter"/>
</dbReference>
<dbReference type="InterPro" id="IPR024072">
    <property type="entry name" value="DHFR-like_dom_sf"/>
</dbReference>
<evidence type="ECO:0000256" key="1">
    <source>
        <dbReference type="ARBA" id="ARBA00004903"/>
    </source>
</evidence>
<sequence length="152" mass="17676">MTIVVAMTAERIIGRRGQLPWSIPEDLALFRRLTYGHTLVMGRRTFESIGRPLPGRFNIVVSRSMPPVEGLRVCRHFAEALQVADQGNGDIFFIGGCEIYRQALIVAGKLSVSWIRKNYPGDCRFPEYRSDDWLIEQEQDYSEFRHIIYRRR</sequence>
<comment type="pathway">
    <text evidence="1">Cofactor biosynthesis; tetrahydrofolate biosynthesis; 5,6,7,8-tetrahydrofolate from 7,8-dihydrofolate: step 1/1.</text>
</comment>
<dbReference type="Pfam" id="PF00186">
    <property type="entry name" value="DHFR_1"/>
    <property type="match status" value="1"/>
</dbReference>
<dbReference type="PRINTS" id="PR00070">
    <property type="entry name" value="DHFR"/>
</dbReference>
<dbReference type="GO" id="GO:0006730">
    <property type="term" value="P:one-carbon metabolic process"/>
    <property type="evidence" value="ECO:0007669"/>
    <property type="project" value="UniProtKB-KW"/>
</dbReference>
<evidence type="ECO:0000256" key="6">
    <source>
        <dbReference type="ARBA" id="ARBA00023002"/>
    </source>
</evidence>
<reference evidence="10" key="1">
    <citation type="submission" date="2005-10" db="EMBL/GenBank/DDBJ databases">
        <title>Complete sequence of Pelobacter carbinolicus DSM 2380.</title>
        <authorList>
            <person name="Copeland A."/>
            <person name="Lucas S."/>
            <person name="Lapidus A."/>
            <person name="Barry K."/>
            <person name="Detter J.C."/>
            <person name="Glavina T."/>
            <person name="Hammon N."/>
            <person name="Israni S."/>
            <person name="Pitluck S."/>
            <person name="Chertkov O."/>
            <person name="Schmutz J."/>
            <person name="Larimer F."/>
            <person name="Land M."/>
            <person name="Kyrpides N."/>
            <person name="Ivanova N."/>
            <person name="Richardson P."/>
        </authorList>
    </citation>
    <scope>NUCLEOTIDE SEQUENCE [LARGE SCALE GENOMIC DNA]</scope>
    <source>
        <strain evidence="10">DSM 2380 / NBRC 103641 / GraBd1</strain>
    </source>
</reference>
<comment type="similarity">
    <text evidence="2">Belongs to the dihydrofolate reductase family.</text>
</comment>
<evidence type="ECO:0000256" key="3">
    <source>
        <dbReference type="ARBA" id="ARBA00012856"/>
    </source>
</evidence>
<feature type="domain" description="DHFR" evidence="8">
    <location>
        <begin position="1"/>
        <end position="152"/>
    </location>
</feature>
<evidence type="ECO:0000313" key="10">
    <source>
        <dbReference type="Proteomes" id="UP000002534"/>
    </source>
</evidence>
<protein>
    <recommendedName>
        <fullName evidence="3">dihydrofolate reductase</fullName>
        <ecNumber evidence="3">1.5.1.3</ecNumber>
    </recommendedName>
</protein>
<accession>Q3A0W8</accession>
<evidence type="ECO:0000259" key="8">
    <source>
        <dbReference type="PROSITE" id="PS51330"/>
    </source>
</evidence>
<evidence type="ECO:0000256" key="5">
    <source>
        <dbReference type="ARBA" id="ARBA00022857"/>
    </source>
</evidence>
<dbReference type="SUPFAM" id="SSF53597">
    <property type="entry name" value="Dihydrofolate reductase-like"/>
    <property type="match status" value="1"/>
</dbReference>
<gene>
    <name evidence="9" type="primary">folA</name>
    <name evidence="9" type="ordered locus">Pcar_2754</name>
</gene>
<dbReference type="GO" id="GO:0046654">
    <property type="term" value="P:tetrahydrofolate biosynthetic process"/>
    <property type="evidence" value="ECO:0007669"/>
    <property type="project" value="UniProtKB-UniPathway"/>
</dbReference>
<dbReference type="Gene3D" id="3.40.430.10">
    <property type="entry name" value="Dihydrofolate Reductase, subunit A"/>
    <property type="match status" value="1"/>
</dbReference>
<dbReference type="PANTHER" id="PTHR48069:SF3">
    <property type="entry name" value="DIHYDROFOLATE REDUCTASE"/>
    <property type="match status" value="1"/>
</dbReference>
<dbReference type="eggNOG" id="COG0262">
    <property type="taxonomic scope" value="Bacteria"/>
</dbReference>
<dbReference type="RefSeq" id="WP_011342533.1">
    <property type="nucleotide sequence ID" value="NC_007498.2"/>
</dbReference>
<dbReference type="Proteomes" id="UP000002534">
    <property type="component" value="Chromosome"/>
</dbReference>
<dbReference type="AlphaFoldDB" id="Q3A0W8"/>
<dbReference type="GO" id="GO:0050661">
    <property type="term" value="F:NADP binding"/>
    <property type="evidence" value="ECO:0007669"/>
    <property type="project" value="InterPro"/>
</dbReference>
<dbReference type="PIRSF" id="PIRSF000194">
    <property type="entry name" value="DHFR"/>
    <property type="match status" value="1"/>
</dbReference>
<keyword evidence="6" id="KW-0560">Oxidoreductase</keyword>
<dbReference type="CDD" id="cd00209">
    <property type="entry name" value="DHFR"/>
    <property type="match status" value="1"/>
</dbReference>
<dbReference type="GO" id="GO:0046452">
    <property type="term" value="P:dihydrofolate metabolic process"/>
    <property type="evidence" value="ECO:0007669"/>
    <property type="project" value="TreeGrafter"/>
</dbReference>
<dbReference type="GO" id="GO:0005829">
    <property type="term" value="C:cytosol"/>
    <property type="evidence" value="ECO:0007669"/>
    <property type="project" value="TreeGrafter"/>
</dbReference>
<proteinExistence type="inferred from homology"/>
<evidence type="ECO:0000313" key="9">
    <source>
        <dbReference type="EMBL" id="ABA89989.2"/>
    </source>
</evidence>
<dbReference type="GO" id="GO:0004146">
    <property type="term" value="F:dihydrofolate reductase activity"/>
    <property type="evidence" value="ECO:0007669"/>
    <property type="project" value="UniProtKB-EC"/>
</dbReference>
<organism evidence="9 10">
    <name type="scientific">Syntrophotalea carbinolica (strain DSM 2380 / NBRC 103641 / GraBd1)</name>
    <name type="common">Pelobacter carbinolicus</name>
    <dbReference type="NCBI Taxonomy" id="338963"/>
    <lineage>
        <taxon>Bacteria</taxon>
        <taxon>Pseudomonadati</taxon>
        <taxon>Thermodesulfobacteriota</taxon>
        <taxon>Desulfuromonadia</taxon>
        <taxon>Desulfuromonadales</taxon>
        <taxon>Syntrophotaleaceae</taxon>
        <taxon>Syntrophotalea</taxon>
    </lineage>
</organism>
<dbReference type="InterPro" id="IPR001796">
    <property type="entry name" value="DHFR_dom"/>
</dbReference>
<evidence type="ECO:0000256" key="2">
    <source>
        <dbReference type="ARBA" id="ARBA00009539"/>
    </source>
</evidence>
<dbReference type="EC" id="1.5.1.3" evidence="3"/>
<dbReference type="STRING" id="338963.Pcar_2754"/>
<evidence type="ECO:0000256" key="7">
    <source>
        <dbReference type="ARBA" id="ARBA00025067"/>
    </source>
</evidence>
<comment type="function">
    <text evidence="7">Key enzyme in folate metabolism. Catalyzes an essential reaction for de novo glycine and purine synthesis, and for DNA precursor synthesis.</text>
</comment>
<dbReference type="UniPathway" id="UPA00077">
    <property type="reaction ID" value="UER00158"/>
</dbReference>
<evidence type="ECO:0000256" key="4">
    <source>
        <dbReference type="ARBA" id="ARBA00022563"/>
    </source>
</evidence>
<dbReference type="KEGG" id="pca:Pcar_2754"/>
<dbReference type="HOGENOM" id="CLU_043966_5_1_7"/>
<dbReference type="PROSITE" id="PS51330">
    <property type="entry name" value="DHFR_2"/>
    <property type="match status" value="1"/>
</dbReference>
<keyword evidence="4" id="KW-0554">One-carbon metabolism</keyword>
<reference evidence="9 10" key="2">
    <citation type="journal article" date="2012" name="BMC Genomics">
        <title>The genome of Pelobacter carbinolicus reveals surprising metabolic capabilities and physiological features.</title>
        <authorList>
            <person name="Aklujkar M."/>
            <person name="Haveman S.A."/>
            <person name="Didonato R.Jr."/>
            <person name="Chertkov O."/>
            <person name="Han C.S."/>
            <person name="Land M.L."/>
            <person name="Brown P."/>
            <person name="Lovley D.R."/>
        </authorList>
    </citation>
    <scope>NUCLEOTIDE SEQUENCE [LARGE SCALE GENOMIC DNA]</scope>
    <source>
        <strain evidence="10">DSM 2380 / NBRC 103641 / GraBd1</strain>
    </source>
</reference>
<keyword evidence="5" id="KW-0521">NADP</keyword>
<dbReference type="EMBL" id="CP000142">
    <property type="protein sequence ID" value="ABA89989.2"/>
    <property type="molecule type" value="Genomic_DNA"/>
</dbReference>
<dbReference type="InterPro" id="IPR012259">
    <property type="entry name" value="DHFR"/>
</dbReference>